<keyword evidence="14" id="KW-1185">Reference proteome</keyword>
<dbReference type="AlphaFoldDB" id="A0A1I2H7R0"/>
<feature type="transmembrane region" description="Helical" evidence="10">
    <location>
        <begin position="243"/>
        <end position="261"/>
    </location>
</feature>
<protein>
    <recommendedName>
        <fullName evidence="2">histidine kinase</fullName>
        <ecNumber evidence="2">2.7.13.3</ecNumber>
    </recommendedName>
</protein>
<dbReference type="Proteomes" id="UP000183410">
    <property type="component" value="Unassembled WGS sequence"/>
</dbReference>
<name>A0A1I2H7R0_9BACL</name>
<dbReference type="InterPro" id="IPR003594">
    <property type="entry name" value="HATPase_dom"/>
</dbReference>
<dbReference type="Pfam" id="PF00072">
    <property type="entry name" value="Response_reg"/>
    <property type="match status" value="1"/>
</dbReference>
<dbReference type="GO" id="GO:0005886">
    <property type="term" value="C:plasma membrane"/>
    <property type="evidence" value="ECO:0007669"/>
    <property type="project" value="TreeGrafter"/>
</dbReference>
<dbReference type="CDD" id="cd00082">
    <property type="entry name" value="HisKA"/>
    <property type="match status" value="1"/>
</dbReference>
<evidence type="ECO:0000259" key="11">
    <source>
        <dbReference type="PROSITE" id="PS50109"/>
    </source>
</evidence>
<dbReference type="Gene3D" id="2.60.120.260">
    <property type="entry name" value="Galactose-binding domain-like"/>
    <property type="match status" value="1"/>
</dbReference>
<dbReference type="PRINTS" id="PR00344">
    <property type="entry name" value="BCTRLSENSOR"/>
</dbReference>
<feature type="domain" description="Histidine kinase" evidence="11">
    <location>
        <begin position="934"/>
        <end position="1033"/>
    </location>
</feature>
<feature type="modified residue" description="4-aspartylphosphate" evidence="9">
    <location>
        <position position="756"/>
    </location>
</feature>
<evidence type="ECO:0000256" key="10">
    <source>
        <dbReference type="SAM" id="Phobius"/>
    </source>
</evidence>
<dbReference type="GO" id="GO:0009927">
    <property type="term" value="F:histidine phosphotransfer kinase activity"/>
    <property type="evidence" value="ECO:0007669"/>
    <property type="project" value="TreeGrafter"/>
</dbReference>
<accession>A0A1I2H7R0</accession>
<keyword evidence="4" id="KW-0808">Transferase</keyword>
<keyword evidence="10" id="KW-1133">Transmembrane helix</keyword>
<feature type="transmembrane region" description="Helical" evidence="10">
    <location>
        <begin position="282"/>
        <end position="300"/>
    </location>
</feature>
<evidence type="ECO:0000256" key="1">
    <source>
        <dbReference type="ARBA" id="ARBA00000085"/>
    </source>
</evidence>
<dbReference type="GO" id="GO:0005524">
    <property type="term" value="F:ATP binding"/>
    <property type="evidence" value="ECO:0007669"/>
    <property type="project" value="UniProtKB-KW"/>
</dbReference>
<dbReference type="Gene3D" id="1.10.287.130">
    <property type="match status" value="1"/>
</dbReference>
<evidence type="ECO:0000256" key="3">
    <source>
        <dbReference type="ARBA" id="ARBA00022553"/>
    </source>
</evidence>
<proteinExistence type="predicted"/>
<dbReference type="RefSeq" id="WP_046229479.1">
    <property type="nucleotide sequence ID" value="NZ_FONN01000021.1"/>
</dbReference>
<dbReference type="Gene3D" id="3.40.50.2300">
    <property type="match status" value="1"/>
</dbReference>
<evidence type="ECO:0000256" key="7">
    <source>
        <dbReference type="ARBA" id="ARBA00022840"/>
    </source>
</evidence>
<dbReference type="SMART" id="SM00448">
    <property type="entry name" value="REC"/>
    <property type="match status" value="1"/>
</dbReference>
<dbReference type="EC" id="2.7.13.3" evidence="2"/>
<feature type="transmembrane region" description="Helical" evidence="10">
    <location>
        <begin position="218"/>
        <end position="237"/>
    </location>
</feature>
<dbReference type="SUPFAM" id="SSF47384">
    <property type="entry name" value="Homodimeric domain of signal transducing histidine kinase"/>
    <property type="match status" value="1"/>
</dbReference>
<dbReference type="InterPro" id="IPR005467">
    <property type="entry name" value="His_kinase_dom"/>
</dbReference>
<feature type="transmembrane region" description="Helical" evidence="10">
    <location>
        <begin position="342"/>
        <end position="360"/>
    </location>
</feature>
<keyword evidence="7" id="KW-0067">ATP-binding</keyword>
<evidence type="ECO:0000259" key="12">
    <source>
        <dbReference type="PROSITE" id="PS50110"/>
    </source>
</evidence>
<dbReference type="InterPro" id="IPR003661">
    <property type="entry name" value="HisK_dim/P_dom"/>
</dbReference>
<reference evidence="14" key="1">
    <citation type="submission" date="2016-10" db="EMBL/GenBank/DDBJ databases">
        <authorList>
            <person name="Varghese N."/>
            <person name="Submissions S."/>
        </authorList>
    </citation>
    <scope>NUCLEOTIDE SEQUENCE [LARGE SCALE GENOMIC DNA]</scope>
    <source>
        <strain evidence="14">CGMCC 1.10223</strain>
    </source>
</reference>
<evidence type="ECO:0000256" key="6">
    <source>
        <dbReference type="ARBA" id="ARBA00022777"/>
    </source>
</evidence>
<dbReference type="SUPFAM" id="SSF55874">
    <property type="entry name" value="ATPase domain of HSP90 chaperone/DNA topoisomerase II/histidine kinase"/>
    <property type="match status" value="2"/>
</dbReference>
<gene>
    <name evidence="13" type="ORF">SAMN04487969_12126</name>
</gene>
<feature type="domain" description="Histidine kinase" evidence="11">
    <location>
        <begin position="442"/>
        <end position="661"/>
    </location>
</feature>
<dbReference type="CDD" id="cd17574">
    <property type="entry name" value="REC_OmpR"/>
    <property type="match status" value="1"/>
</dbReference>
<dbReference type="Pfam" id="PF02518">
    <property type="entry name" value="HATPase_c"/>
    <property type="match status" value="2"/>
</dbReference>
<feature type="domain" description="Response regulatory" evidence="12">
    <location>
        <begin position="707"/>
        <end position="823"/>
    </location>
</feature>
<keyword evidence="6 13" id="KW-0418">Kinase</keyword>
<keyword evidence="10" id="KW-0472">Membrane</keyword>
<dbReference type="OrthoDB" id="9809348at2"/>
<evidence type="ECO:0000256" key="9">
    <source>
        <dbReference type="PROSITE-ProRule" id="PRU00169"/>
    </source>
</evidence>
<dbReference type="SMART" id="SM00387">
    <property type="entry name" value="HATPase_c"/>
    <property type="match status" value="2"/>
</dbReference>
<feature type="transmembrane region" description="Helical" evidence="10">
    <location>
        <begin position="12"/>
        <end position="30"/>
    </location>
</feature>
<dbReference type="InterPro" id="IPR008979">
    <property type="entry name" value="Galactose-bd-like_sf"/>
</dbReference>
<dbReference type="SUPFAM" id="SSF49785">
    <property type="entry name" value="Galactose-binding domain-like"/>
    <property type="match status" value="1"/>
</dbReference>
<dbReference type="InterPro" id="IPR036097">
    <property type="entry name" value="HisK_dim/P_sf"/>
</dbReference>
<dbReference type="InterPro" id="IPR004358">
    <property type="entry name" value="Sig_transdc_His_kin-like_C"/>
</dbReference>
<dbReference type="PANTHER" id="PTHR43047">
    <property type="entry name" value="TWO-COMPONENT HISTIDINE PROTEIN KINASE"/>
    <property type="match status" value="1"/>
</dbReference>
<keyword evidence="10" id="KW-0812">Transmembrane</keyword>
<keyword evidence="8" id="KW-0902">Two-component regulatory system</keyword>
<evidence type="ECO:0000313" key="13">
    <source>
        <dbReference type="EMBL" id="SFF26234.1"/>
    </source>
</evidence>
<dbReference type="InterPro" id="IPR011006">
    <property type="entry name" value="CheY-like_superfamily"/>
</dbReference>
<organism evidence="13 14">
    <name type="scientific">Paenibacillus algorifonticola</name>
    <dbReference type="NCBI Taxonomy" id="684063"/>
    <lineage>
        <taxon>Bacteria</taxon>
        <taxon>Bacillati</taxon>
        <taxon>Bacillota</taxon>
        <taxon>Bacilli</taxon>
        <taxon>Bacillales</taxon>
        <taxon>Paenibacillaceae</taxon>
        <taxon>Paenibacillus</taxon>
    </lineage>
</organism>
<dbReference type="SMART" id="SM00388">
    <property type="entry name" value="HisKA"/>
    <property type="match status" value="1"/>
</dbReference>
<dbReference type="PROSITE" id="PS50110">
    <property type="entry name" value="RESPONSE_REGULATORY"/>
    <property type="match status" value="1"/>
</dbReference>
<sequence length="1038" mass="116785">MIWIKNKTALKYTVTFILFLSILLGIRWLWSGFFLTPEHPRAVQGVLDLRGWDFANSRSITLDGEWDFYPEAFVTHKNKDWKSLDKRNIMVPGDWRSALPADSKSSFGYGTYRLRILVDPLPQQSFEFWIQEIQASSVVEFNGQIAGVGQPTEQANTYKPRRISYTPLYKANGVNEIELLVRVANFDNPLNGGIVRAIRFGSDTAINTERWISIGFQIMTFVVLMFLGLYAVMLYLFSWQKGLLAFFMLLMTAGITIVSDNDSLLLVCMPFINYAWALKIKILSYSLVPFFFLLITGIFAKLRTNTVLFRTYTIVLALYSGFVLVMPPPLIYYLIEFKIFRLLYWFPMAWVIYLIGKLIARNQPGATFLLLATMSILSSSAWGLINAHLEVISVYFPFDVLVAIISFSAYWFKQYFRNSQENAKLNEQLRMADKQKDDFLANTSHELRNPLHGMLNMAQTVLDSEKHSLSGESIQNLELVMTVGRRMSFMLNDLLDLTRLKEGNIRLHVQTVQVQAVASGVFDMLRFMTVSKPIRLVNEIPNEFPPVMADENRLIQILFNLVHNAIKFTNEGTVAIRVVAQDGKAYISVADTGVGMDEETLQRIFNPYEQGDSGMTAAPGGGIGLGLGICKQLVELHGETLEVTSASGQGSAFTFALVLSDSPVQREADFAAGLPPVYAETAAAADSNIRYGTDDDSAVVERSVRPSVLAVDDDPLNLKILENILAGESFDIIAVTSGKDALSHLNTRVWDLVIADVMMPHMSGYELTRAIRERYSSSELPVLLLTARNKPEDIAAGFLAGANDYIVKPADAMELKVRVRALTDLNRSVRERLRMEAAWLQAQIQPHFLFNALNAIAALSDVNLNRMRLLLDEFSNYLRASFSFQNSELLVPLGQELALVRSYLYIENERFEGRLNTVWEVEANMELRLPPLSIQPLVENAVRHGIMSRSSGGMIHIHIAEYEDRTEVTVADNGVGMDTKTRQHIFDKRSNQRQGVGLFNINQRLKQLYGKGLHIQSDPGQGTIVVFAVPNNAVNRLI</sequence>
<dbReference type="PANTHER" id="PTHR43047:SF72">
    <property type="entry name" value="OSMOSENSING HISTIDINE PROTEIN KINASE SLN1"/>
    <property type="match status" value="1"/>
</dbReference>
<dbReference type="GO" id="GO:0000155">
    <property type="term" value="F:phosphorelay sensor kinase activity"/>
    <property type="evidence" value="ECO:0007669"/>
    <property type="project" value="InterPro"/>
</dbReference>
<dbReference type="SUPFAM" id="SSF52172">
    <property type="entry name" value="CheY-like"/>
    <property type="match status" value="1"/>
</dbReference>
<dbReference type="InterPro" id="IPR001789">
    <property type="entry name" value="Sig_transdc_resp-reg_receiver"/>
</dbReference>
<dbReference type="Gene3D" id="3.30.565.10">
    <property type="entry name" value="Histidine kinase-like ATPase, C-terminal domain"/>
    <property type="match status" value="2"/>
</dbReference>
<evidence type="ECO:0000256" key="4">
    <source>
        <dbReference type="ARBA" id="ARBA00022679"/>
    </source>
</evidence>
<evidence type="ECO:0000256" key="8">
    <source>
        <dbReference type="ARBA" id="ARBA00023012"/>
    </source>
</evidence>
<dbReference type="Pfam" id="PF00512">
    <property type="entry name" value="HisKA"/>
    <property type="match status" value="1"/>
</dbReference>
<feature type="transmembrane region" description="Helical" evidence="10">
    <location>
        <begin position="366"/>
        <end position="385"/>
    </location>
</feature>
<dbReference type="InterPro" id="IPR036890">
    <property type="entry name" value="HATPase_C_sf"/>
</dbReference>
<comment type="catalytic activity">
    <reaction evidence="1">
        <text>ATP + protein L-histidine = ADP + protein N-phospho-L-histidine.</text>
        <dbReference type="EC" id="2.7.13.3"/>
    </reaction>
</comment>
<evidence type="ECO:0000256" key="5">
    <source>
        <dbReference type="ARBA" id="ARBA00022741"/>
    </source>
</evidence>
<keyword evidence="5" id="KW-0547">Nucleotide-binding</keyword>
<dbReference type="Pfam" id="PF06580">
    <property type="entry name" value="His_kinase"/>
    <property type="match status" value="1"/>
</dbReference>
<dbReference type="PROSITE" id="PS50109">
    <property type="entry name" value="HIS_KIN"/>
    <property type="match status" value="2"/>
</dbReference>
<evidence type="ECO:0000313" key="14">
    <source>
        <dbReference type="Proteomes" id="UP000183410"/>
    </source>
</evidence>
<dbReference type="EMBL" id="FONN01000021">
    <property type="protein sequence ID" value="SFF26234.1"/>
    <property type="molecule type" value="Genomic_DNA"/>
</dbReference>
<evidence type="ECO:0000256" key="2">
    <source>
        <dbReference type="ARBA" id="ARBA00012438"/>
    </source>
</evidence>
<dbReference type="InterPro" id="IPR010559">
    <property type="entry name" value="Sig_transdc_His_kin_internal"/>
</dbReference>
<feature type="transmembrane region" description="Helical" evidence="10">
    <location>
        <begin position="312"/>
        <end position="335"/>
    </location>
</feature>
<keyword evidence="3 9" id="KW-0597">Phosphoprotein</keyword>